<feature type="signal peptide" evidence="1">
    <location>
        <begin position="1"/>
        <end position="23"/>
    </location>
</feature>
<keyword evidence="3" id="KW-1185">Reference proteome</keyword>
<sequence>MKFQVVLLVSLLVVYSVIPETTAIQCYTCVNCPGSTVSTGSSEALVDCTGACGKVYTNLLGVVTIQKSCMPACVETDVAGTTTKCCSTDKCNSSTSIISRTFKKSVQTIFKDQQTDLVEMIIANNSADSGENQDDVIHYYQASNAAIYRKVIGYYRRFISNFIEMKKEKKKEIEEASLDESLKRYFNSSFSEEENVKKAKLIVNIS</sequence>
<feature type="chain" id="PRO_5032969853" evidence="1">
    <location>
        <begin position="24"/>
        <end position="206"/>
    </location>
</feature>
<protein>
    <submittedName>
        <fullName evidence="2">Uncharacterized protein</fullName>
    </submittedName>
</protein>
<gene>
    <name evidence="2" type="ORF">OXX778_LOCUS16854</name>
</gene>
<feature type="non-terminal residue" evidence="2">
    <location>
        <position position="1"/>
    </location>
</feature>
<dbReference type="AlphaFoldDB" id="A0A814HFH1"/>
<dbReference type="Proteomes" id="UP000663879">
    <property type="component" value="Unassembled WGS sequence"/>
</dbReference>
<dbReference type="SUPFAM" id="SSF57302">
    <property type="entry name" value="Snake toxin-like"/>
    <property type="match status" value="1"/>
</dbReference>
<dbReference type="InterPro" id="IPR045860">
    <property type="entry name" value="Snake_toxin-like_sf"/>
</dbReference>
<dbReference type="EMBL" id="CAJNOC010004120">
    <property type="protein sequence ID" value="CAF1010220.1"/>
    <property type="molecule type" value="Genomic_DNA"/>
</dbReference>
<accession>A0A814HFH1</accession>
<evidence type="ECO:0000313" key="2">
    <source>
        <dbReference type="EMBL" id="CAF1010220.1"/>
    </source>
</evidence>
<comment type="caution">
    <text evidence="2">The sequence shown here is derived from an EMBL/GenBank/DDBJ whole genome shotgun (WGS) entry which is preliminary data.</text>
</comment>
<reference evidence="2" key="1">
    <citation type="submission" date="2021-02" db="EMBL/GenBank/DDBJ databases">
        <authorList>
            <person name="Nowell W R."/>
        </authorList>
    </citation>
    <scope>NUCLEOTIDE SEQUENCE</scope>
    <source>
        <strain evidence="2">Ploen Becks lab</strain>
    </source>
</reference>
<proteinExistence type="predicted"/>
<organism evidence="2 3">
    <name type="scientific">Brachionus calyciflorus</name>
    <dbReference type="NCBI Taxonomy" id="104777"/>
    <lineage>
        <taxon>Eukaryota</taxon>
        <taxon>Metazoa</taxon>
        <taxon>Spiralia</taxon>
        <taxon>Gnathifera</taxon>
        <taxon>Rotifera</taxon>
        <taxon>Eurotatoria</taxon>
        <taxon>Monogononta</taxon>
        <taxon>Pseudotrocha</taxon>
        <taxon>Ploima</taxon>
        <taxon>Brachionidae</taxon>
        <taxon>Brachionus</taxon>
    </lineage>
</organism>
<evidence type="ECO:0000313" key="3">
    <source>
        <dbReference type="Proteomes" id="UP000663879"/>
    </source>
</evidence>
<keyword evidence="1" id="KW-0732">Signal</keyword>
<name>A0A814HFH1_9BILA</name>
<evidence type="ECO:0000256" key="1">
    <source>
        <dbReference type="SAM" id="SignalP"/>
    </source>
</evidence>